<dbReference type="EMBL" id="PDCK01000039">
    <property type="protein sequence ID" value="PRQ54716.1"/>
    <property type="molecule type" value="Genomic_DNA"/>
</dbReference>
<dbReference type="AlphaFoldDB" id="A0A2P6S7R2"/>
<evidence type="ECO:0000313" key="2">
    <source>
        <dbReference type="Proteomes" id="UP000238479"/>
    </source>
</evidence>
<proteinExistence type="predicted"/>
<dbReference type="Gramene" id="PRQ54716">
    <property type="protein sequence ID" value="PRQ54716"/>
    <property type="gene ID" value="RchiOBHm_Chr1g0316761"/>
</dbReference>
<protein>
    <submittedName>
        <fullName evidence="1">Uncharacterized protein</fullName>
    </submittedName>
</protein>
<name>A0A2P6S7R2_ROSCH</name>
<dbReference type="Proteomes" id="UP000238479">
    <property type="component" value="Chromosome 1"/>
</dbReference>
<reference evidence="1 2" key="1">
    <citation type="journal article" date="2018" name="Nat. Genet.">
        <title>The Rosa genome provides new insights in the design of modern roses.</title>
        <authorList>
            <person name="Bendahmane M."/>
        </authorList>
    </citation>
    <scope>NUCLEOTIDE SEQUENCE [LARGE SCALE GENOMIC DNA]</scope>
    <source>
        <strain evidence="2">cv. Old Blush</strain>
    </source>
</reference>
<evidence type="ECO:0000313" key="1">
    <source>
        <dbReference type="EMBL" id="PRQ54716.1"/>
    </source>
</evidence>
<accession>A0A2P6S7R2</accession>
<keyword evidence="2" id="KW-1185">Reference proteome</keyword>
<comment type="caution">
    <text evidence="1">The sequence shown here is derived from an EMBL/GenBank/DDBJ whole genome shotgun (WGS) entry which is preliminary data.</text>
</comment>
<sequence>MKKTMYSYKENDQHSVKDKNSIFMLMWLLSLSTVDFDHQHMACTLNIPPQTSAGIPKH</sequence>
<organism evidence="1 2">
    <name type="scientific">Rosa chinensis</name>
    <name type="common">China rose</name>
    <dbReference type="NCBI Taxonomy" id="74649"/>
    <lineage>
        <taxon>Eukaryota</taxon>
        <taxon>Viridiplantae</taxon>
        <taxon>Streptophyta</taxon>
        <taxon>Embryophyta</taxon>
        <taxon>Tracheophyta</taxon>
        <taxon>Spermatophyta</taxon>
        <taxon>Magnoliopsida</taxon>
        <taxon>eudicotyledons</taxon>
        <taxon>Gunneridae</taxon>
        <taxon>Pentapetalae</taxon>
        <taxon>rosids</taxon>
        <taxon>fabids</taxon>
        <taxon>Rosales</taxon>
        <taxon>Rosaceae</taxon>
        <taxon>Rosoideae</taxon>
        <taxon>Rosoideae incertae sedis</taxon>
        <taxon>Rosa</taxon>
    </lineage>
</organism>
<gene>
    <name evidence="1" type="ORF">RchiOBHm_Chr1g0316761</name>
</gene>